<sequence length="146" mass="17113">FWKIIGIFIVSNLIIWIVHLFIDDFLIQFNQTSWYNPSTRNYGMIILYDLLYYIVDLIFAPLFICLLTSLYVTLKTRKETFVQYQPSYDQTPQSYGTPYRDESSSIKSMNAADKPGSGLYCPFCGEFVKDKTKFCPHCGEQFNFEL</sequence>
<reference evidence="3" key="1">
    <citation type="journal article" date="2014" name="Front. Microbiol.">
        <title>High frequency of phylogenetically diverse reductive dehalogenase-homologous genes in deep subseafloor sedimentary metagenomes.</title>
        <authorList>
            <person name="Kawai M."/>
            <person name="Futagami T."/>
            <person name="Toyoda A."/>
            <person name="Takaki Y."/>
            <person name="Nishi S."/>
            <person name="Hori S."/>
            <person name="Arai W."/>
            <person name="Tsubouchi T."/>
            <person name="Morono Y."/>
            <person name="Uchiyama I."/>
            <person name="Ito T."/>
            <person name="Fujiyama A."/>
            <person name="Inagaki F."/>
            <person name="Takami H."/>
        </authorList>
    </citation>
    <scope>NUCLEOTIDE SEQUENCE</scope>
    <source>
        <strain evidence="3">Expedition CK06-06</strain>
    </source>
</reference>
<keyword evidence="1" id="KW-0472">Membrane</keyword>
<evidence type="ECO:0000259" key="2">
    <source>
        <dbReference type="Pfam" id="PF13248"/>
    </source>
</evidence>
<name>X1RAV8_9ZZZZ</name>
<comment type="caution">
    <text evidence="3">The sequence shown here is derived from an EMBL/GenBank/DDBJ whole genome shotgun (WGS) entry which is preliminary data.</text>
</comment>
<accession>X1RAV8</accession>
<feature type="domain" description="Putative zinc-ribbon" evidence="2">
    <location>
        <begin position="119"/>
        <end position="141"/>
    </location>
</feature>
<dbReference type="EMBL" id="BARW01000151">
    <property type="protein sequence ID" value="GAI60280.1"/>
    <property type="molecule type" value="Genomic_DNA"/>
</dbReference>
<keyword evidence="1" id="KW-1133">Transmembrane helix</keyword>
<protein>
    <recommendedName>
        <fullName evidence="2">Putative zinc-ribbon domain-containing protein</fullName>
    </recommendedName>
</protein>
<dbReference type="InterPro" id="IPR059113">
    <property type="entry name" value="Znf_ribbon"/>
</dbReference>
<feature type="non-terminal residue" evidence="3">
    <location>
        <position position="1"/>
    </location>
</feature>
<evidence type="ECO:0000256" key="1">
    <source>
        <dbReference type="SAM" id="Phobius"/>
    </source>
</evidence>
<dbReference type="Pfam" id="PF13248">
    <property type="entry name" value="Zn_ribbon_3"/>
    <property type="match status" value="1"/>
</dbReference>
<feature type="transmembrane region" description="Helical" evidence="1">
    <location>
        <begin position="50"/>
        <end position="74"/>
    </location>
</feature>
<dbReference type="AlphaFoldDB" id="X1RAV8"/>
<feature type="transmembrane region" description="Helical" evidence="1">
    <location>
        <begin position="7"/>
        <end position="30"/>
    </location>
</feature>
<proteinExistence type="predicted"/>
<gene>
    <name evidence="3" type="ORF">S12H4_00920</name>
</gene>
<evidence type="ECO:0000313" key="3">
    <source>
        <dbReference type="EMBL" id="GAI60280.1"/>
    </source>
</evidence>
<organism evidence="3">
    <name type="scientific">marine sediment metagenome</name>
    <dbReference type="NCBI Taxonomy" id="412755"/>
    <lineage>
        <taxon>unclassified sequences</taxon>
        <taxon>metagenomes</taxon>
        <taxon>ecological metagenomes</taxon>
    </lineage>
</organism>
<keyword evidence="1" id="KW-0812">Transmembrane</keyword>